<accession>A0A540X4S5</accession>
<sequence length="208" mass="22737">MASKACWVLFAALCLAVGLYPGSYFLAASNFGIRGLKSSALLADPVWNAAFYTHIALGGLALAIGWTQFVERLRLKRPGAHRLLGKLYVGAALLSGLSGAYVGFFATGGVIAASGFVSLGLVWLYTTVSAYRLIRSRRIEEHRLMMTYSYAACFGAVTLRLWMPILIPTLGDFMSAYRTVAWLCWVPNLGVAYLISRRRLQARELVAS</sequence>
<keyword evidence="3" id="KW-1185">Reference proteome</keyword>
<feature type="transmembrane region" description="Helical" evidence="1">
    <location>
        <begin position="51"/>
        <end position="71"/>
    </location>
</feature>
<evidence type="ECO:0000313" key="2">
    <source>
        <dbReference type="EMBL" id="TQF16255.1"/>
    </source>
</evidence>
<dbReference type="InterPro" id="IPR018750">
    <property type="entry name" value="DUF2306_membrane"/>
</dbReference>
<feature type="transmembrane region" description="Helical" evidence="1">
    <location>
        <begin position="175"/>
        <end position="195"/>
    </location>
</feature>
<dbReference type="OrthoDB" id="8759010at2"/>
<comment type="caution">
    <text evidence="2">The sequence shown here is derived from an EMBL/GenBank/DDBJ whole genome shotgun (WGS) entry which is preliminary data.</text>
</comment>
<dbReference type="Pfam" id="PF10067">
    <property type="entry name" value="DUF2306"/>
    <property type="match status" value="1"/>
</dbReference>
<keyword evidence="1" id="KW-0472">Membrane</keyword>
<dbReference type="Proteomes" id="UP000315369">
    <property type="component" value="Unassembled WGS sequence"/>
</dbReference>
<evidence type="ECO:0000313" key="3">
    <source>
        <dbReference type="Proteomes" id="UP000315369"/>
    </source>
</evidence>
<feature type="transmembrane region" description="Helical" evidence="1">
    <location>
        <begin position="83"/>
        <end position="104"/>
    </location>
</feature>
<gene>
    <name evidence="2" type="ORF">FJV41_09515</name>
</gene>
<feature type="transmembrane region" description="Helical" evidence="1">
    <location>
        <begin position="110"/>
        <end position="134"/>
    </location>
</feature>
<proteinExistence type="predicted"/>
<evidence type="ECO:0000256" key="1">
    <source>
        <dbReference type="SAM" id="Phobius"/>
    </source>
</evidence>
<organism evidence="2 3">
    <name type="scientific">Myxococcus llanfairpwllgwyngyllgogerychwyrndrobwllllantysiliogogogochensis</name>
    <dbReference type="NCBI Taxonomy" id="2590453"/>
    <lineage>
        <taxon>Bacteria</taxon>
        <taxon>Pseudomonadati</taxon>
        <taxon>Myxococcota</taxon>
        <taxon>Myxococcia</taxon>
        <taxon>Myxococcales</taxon>
        <taxon>Cystobacterineae</taxon>
        <taxon>Myxococcaceae</taxon>
        <taxon>Myxococcus</taxon>
    </lineage>
</organism>
<dbReference type="EMBL" id="VIFM01000027">
    <property type="protein sequence ID" value="TQF16255.1"/>
    <property type="molecule type" value="Genomic_DNA"/>
</dbReference>
<dbReference type="AlphaFoldDB" id="A0A540X4S5"/>
<name>A0A540X4S5_9BACT</name>
<keyword evidence="1" id="KW-0812">Transmembrane</keyword>
<protein>
    <submittedName>
        <fullName evidence="2">DUF2306 domain-containing protein</fullName>
    </submittedName>
</protein>
<feature type="transmembrane region" description="Helical" evidence="1">
    <location>
        <begin position="146"/>
        <end position="163"/>
    </location>
</feature>
<keyword evidence="1" id="KW-1133">Transmembrane helix</keyword>
<reference evidence="2 3" key="1">
    <citation type="submission" date="2019-06" db="EMBL/GenBank/DDBJ databases">
        <authorList>
            <person name="Livingstone P."/>
            <person name="Whitworth D."/>
        </authorList>
    </citation>
    <scope>NUCLEOTIDE SEQUENCE [LARGE SCALE GENOMIC DNA]</scope>
    <source>
        <strain evidence="2 3">AM401</strain>
    </source>
</reference>